<dbReference type="GO" id="GO:0046872">
    <property type="term" value="F:metal ion binding"/>
    <property type="evidence" value="ECO:0007669"/>
    <property type="project" value="UniProtKB-KW"/>
</dbReference>
<evidence type="ECO:0000313" key="4">
    <source>
        <dbReference type="EMBL" id="BDU73559.1"/>
    </source>
</evidence>
<feature type="binding site" evidence="2">
    <location>
        <position position="27"/>
    </location>
    <ligand>
        <name>Cu cation</name>
        <dbReference type="ChEBI" id="CHEBI:23378"/>
    </ligand>
</feature>
<organism evidence="4 5">
    <name type="scientific">Mesoterricola silvestris</name>
    <dbReference type="NCBI Taxonomy" id="2927979"/>
    <lineage>
        <taxon>Bacteria</taxon>
        <taxon>Pseudomonadati</taxon>
        <taxon>Acidobacteriota</taxon>
        <taxon>Holophagae</taxon>
        <taxon>Holophagales</taxon>
        <taxon>Holophagaceae</taxon>
        <taxon>Mesoterricola</taxon>
    </lineage>
</organism>
<feature type="binding site" evidence="2">
    <location>
        <position position="117"/>
    </location>
    <ligand>
        <name>Cu cation</name>
        <dbReference type="ChEBI" id="CHEBI:23378"/>
    </ligand>
</feature>
<dbReference type="CDD" id="cd02968">
    <property type="entry name" value="SCO"/>
    <property type="match status" value="1"/>
</dbReference>
<feature type="disulfide bond" description="Redox-active" evidence="3">
    <location>
        <begin position="27"/>
        <end position="31"/>
    </location>
</feature>
<keyword evidence="5" id="KW-1185">Reference proteome</keyword>
<dbReference type="RefSeq" id="WP_316412230.1">
    <property type="nucleotide sequence ID" value="NZ_AP027080.1"/>
</dbReference>
<keyword evidence="2" id="KW-0186">Copper</keyword>
<keyword evidence="2" id="KW-0479">Metal-binding</keyword>
<protein>
    <recommendedName>
        <fullName evidence="6">SCO family protein</fullName>
    </recommendedName>
</protein>
<sequence length="151" mass="16155">MRAPEGPLDTRTLRGQALLLFFSYTHCPDVCPSHLRNGALAFGHLTPAEQARVRLILVTVDPGRDTPARMKDYAAFVSPALTGLTGTPAEIAAVAKSYDAAYLRQEPRADGSYDVGHTERIYVVAPDGRLAAVLGRGATEAQILAAARKVL</sequence>
<dbReference type="PANTHER" id="PTHR12151">
    <property type="entry name" value="ELECTRON TRANSPORT PROTIN SCO1/SENC FAMILY MEMBER"/>
    <property type="match status" value="1"/>
</dbReference>
<name>A0AA48GP76_9BACT</name>
<evidence type="ECO:0008006" key="6">
    <source>
        <dbReference type="Google" id="ProtNLM"/>
    </source>
</evidence>
<dbReference type="Pfam" id="PF02630">
    <property type="entry name" value="SCO1-SenC"/>
    <property type="match status" value="1"/>
</dbReference>
<dbReference type="Gene3D" id="3.40.30.10">
    <property type="entry name" value="Glutaredoxin"/>
    <property type="match status" value="1"/>
</dbReference>
<dbReference type="SUPFAM" id="SSF52833">
    <property type="entry name" value="Thioredoxin-like"/>
    <property type="match status" value="1"/>
</dbReference>
<comment type="similarity">
    <text evidence="1">Belongs to the SCO1/2 family.</text>
</comment>
<gene>
    <name evidence="4" type="ORF">METEAL_27330</name>
</gene>
<reference evidence="5" key="1">
    <citation type="journal article" date="2023" name="Int. J. Syst. Evol. Microbiol.">
        <title>Mesoterricola silvestris gen. nov., sp. nov., Mesoterricola sediminis sp. nov., Geothrix oryzae sp. nov., Geothrix edaphica sp. nov., Geothrix rubra sp. nov., and Geothrix limicola sp. nov., six novel members of Acidobacteriota isolated from soils.</title>
        <authorList>
            <person name="Itoh H."/>
            <person name="Sugisawa Y."/>
            <person name="Mise K."/>
            <person name="Xu Z."/>
            <person name="Kuniyasu M."/>
            <person name="Ushijima N."/>
            <person name="Kawano K."/>
            <person name="Kobayashi E."/>
            <person name="Shiratori Y."/>
            <person name="Masuda Y."/>
            <person name="Senoo K."/>
        </authorList>
    </citation>
    <scope>NUCLEOTIDE SEQUENCE [LARGE SCALE GENOMIC DNA]</scope>
    <source>
        <strain evidence="5">W79</strain>
    </source>
</reference>
<evidence type="ECO:0000313" key="5">
    <source>
        <dbReference type="Proteomes" id="UP001238179"/>
    </source>
</evidence>
<accession>A0AA48GP76</accession>
<dbReference type="PANTHER" id="PTHR12151:SF25">
    <property type="entry name" value="LINALOOL DEHYDRATASE_ISOMERASE DOMAIN-CONTAINING PROTEIN"/>
    <property type="match status" value="1"/>
</dbReference>
<evidence type="ECO:0000256" key="2">
    <source>
        <dbReference type="PIRSR" id="PIRSR603782-1"/>
    </source>
</evidence>
<evidence type="ECO:0000256" key="3">
    <source>
        <dbReference type="PIRSR" id="PIRSR603782-2"/>
    </source>
</evidence>
<dbReference type="KEGG" id="msil:METEAL_27330"/>
<dbReference type="AlphaFoldDB" id="A0AA48GP76"/>
<dbReference type="EMBL" id="AP027080">
    <property type="protein sequence ID" value="BDU73559.1"/>
    <property type="molecule type" value="Genomic_DNA"/>
</dbReference>
<dbReference type="InterPro" id="IPR036249">
    <property type="entry name" value="Thioredoxin-like_sf"/>
</dbReference>
<proteinExistence type="inferred from homology"/>
<feature type="binding site" evidence="2">
    <location>
        <position position="31"/>
    </location>
    <ligand>
        <name>Cu cation</name>
        <dbReference type="ChEBI" id="CHEBI:23378"/>
    </ligand>
</feature>
<evidence type="ECO:0000256" key="1">
    <source>
        <dbReference type="ARBA" id="ARBA00010996"/>
    </source>
</evidence>
<dbReference type="InterPro" id="IPR003782">
    <property type="entry name" value="SCO1/SenC"/>
</dbReference>
<keyword evidence="3" id="KW-1015">Disulfide bond</keyword>
<dbReference type="Proteomes" id="UP001238179">
    <property type="component" value="Chromosome"/>
</dbReference>